<feature type="region of interest" description="Disordered" evidence="2">
    <location>
        <begin position="86"/>
        <end position="114"/>
    </location>
</feature>
<feature type="coiled-coil region" evidence="1">
    <location>
        <begin position="178"/>
        <end position="212"/>
    </location>
</feature>
<feature type="region of interest" description="Disordered" evidence="2">
    <location>
        <begin position="227"/>
        <end position="253"/>
    </location>
</feature>
<feature type="region of interest" description="Disordered" evidence="2">
    <location>
        <begin position="1"/>
        <end position="72"/>
    </location>
</feature>
<evidence type="ECO:0000313" key="3">
    <source>
        <dbReference type="EMBL" id="TNJ27485.1"/>
    </source>
</evidence>
<dbReference type="AlphaFoldDB" id="A0A4Z1SR94"/>
<feature type="compositionally biased region" description="Polar residues" evidence="2">
    <location>
        <begin position="90"/>
        <end position="113"/>
    </location>
</feature>
<dbReference type="Proteomes" id="UP000315496">
    <property type="component" value="Chromosome 3"/>
</dbReference>
<evidence type="ECO:0000313" key="4">
    <source>
        <dbReference type="Proteomes" id="UP000315496"/>
    </source>
</evidence>
<feature type="region of interest" description="Disordered" evidence="2">
    <location>
        <begin position="261"/>
        <end position="280"/>
    </location>
</feature>
<dbReference type="EMBL" id="VDLU01000003">
    <property type="protein sequence ID" value="TNJ27485.1"/>
    <property type="molecule type" value="Genomic_DNA"/>
</dbReference>
<feature type="compositionally biased region" description="Basic and acidic residues" evidence="2">
    <location>
        <begin position="53"/>
        <end position="63"/>
    </location>
</feature>
<name>A0A4Z1SR94_GIAMU</name>
<sequence length="354" mass="38915">MPDSANGQSSLPHRPSTGSPSSSLARIASRGRRLNDAPVASPLRYTTEAESPDSGRDSMDNTSRRASLNEAYREVVEKRNSVRQLLETLSFGSPTSRSPQSQKHSPVRDTQTPPMHLESLITDTTPLTLTEVGIQVSEPTDKELELEAQYKQKDKELTDLIAFMMESDRYAEVQNKEVESLTQALKDSQMAVENLNAEVKGLKEALAAKDNEIKALVSAVIPLSQPHEERALKSGSAERPSKRTSSRPLDVAPCQKRLVTERRKSGLANSRQPSVSSIQLGSNGNGDVAALLESYQNQLLAMQERIRELENAVRPVEDVEDDKGKLVLDDLLIPTPPDKDPLLGVMLDVLLTDM</sequence>
<proteinExistence type="predicted"/>
<organism evidence="3 4">
    <name type="scientific">Giardia muris</name>
    <dbReference type="NCBI Taxonomy" id="5742"/>
    <lineage>
        <taxon>Eukaryota</taxon>
        <taxon>Metamonada</taxon>
        <taxon>Diplomonadida</taxon>
        <taxon>Hexamitidae</taxon>
        <taxon>Giardiinae</taxon>
        <taxon>Giardia</taxon>
    </lineage>
</organism>
<keyword evidence="1" id="KW-0175">Coiled coil</keyword>
<comment type="caution">
    <text evidence="3">The sequence shown here is derived from an EMBL/GenBank/DDBJ whole genome shotgun (WGS) entry which is preliminary data.</text>
</comment>
<reference evidence="3 4" key="1">
    <citation type="submission" date="2019-05" db="EMBL/GenBank/DDBJ databases">
        <title>The compact genome of Giardia muris reveals important steps in the evolution of intestinal protozoan parasites.</title>
        <authorList>
            <person name="Xu F."/>
            <person name="Jimenez-Gonzalez A."/>
            <person name="Einarsson E."/>
            <person name="Astvaldsson A."/>
            <person name="Peirasmaki D."/>
            <person name="Eckmann L."/>
            <person name="Andersson J.O."/>
            <person name="Svard S.G."/>
            <person name="Jerlstrom-Hultqvist J."/>
        </authorList>
    </citation>
    <scope>NUCLEOTIDE SEQUENCE [LARGE SCALE GENOMIC DNA]</scope>
    <source>
        <strain evidence="3 4">Roberts-Thomson</strain>
    </source>
</reference>
<evidence type="ECO:0000256" key="1">
    <source>
        <dbReference type="SAM" id="Coils"/>
    </source>
</evidence>
<evidence type="ECO:0000256" key="2">
    <source>
        <dbReference type="SAM" id="MobiDB-lite"/>
    </source>
</evidence>
<accession>A0A4Z1SR94</accession>
<feature type="compositionally biased region" description="Polar residues" evidence="2">
    <location>
        <begin position="1"/>
        <end position="24"/>
    </location>
</feature>
<keyword evidence="4" id="KW-1185">Reference proteome</keyword>
<protein>
    <submittedName>
        <fullName evidence="3">Uncharacterized protein</fullName>
    </submittedName>
</protein>
<gene>
    <name evidence="3" type="ORF">GMRT_23070</name>
</gene>
<dbReference type="VEuPathDB" id="GiardiaDB:GMRT_23070"/>
<feature type="compositionally biased region" description="Polar residues" evidence="2">
    <location>
        <begin position="267"/>
        <end position="280"/>
    </location>
</feature>